<dbReference type="AlphaFoldDB" id="A0A087GJP4"/>
<sequence>MANGSRVVTMSPLDLNHEEEDLVIDLDLWEVVNPSDGDYSDDSFSVDSLSDDDVISLDDDSLISPSLVISPPPPEMIVEADDNGGDNLSLVADLDLEDKLGSAQRRMLVRTTRYSIGITYGDFANRGGGGCYDDGEEDRGEDDGDYDDSYDLEDELVPRSVSKKLGKQRMKKLGKKSIAKIPYSQLKHGIVRPGGKHGLGLKFRF</sequence>
<accession>A0A087GJP4</accession>
<evidence type="ECO:0000313" key="2">
    <source>
        <dbReference type="EMBL" id="KFK30096.1"/>
    </source>
</evidence>
<dbReference type="Proteomes" id="UP000029120">
    <property type="component" value="Chromosome 7"/>
</dbReference>
<organism evidence="2 3">
    <name type="scientific">Arabis alpina</name>
    <name type="common">Alpine rock-cress</name>
    <dbReference type="NCBI Taxonomy" id="50452"/>
    <lineage>
        <taxon>Eukaryota</taxon>
        <taxon>Viridiplantae</taxon>
        <taxon>Streptophyta</taxon>
        <taxon>Embryophyta</taxon>
        <taxon>Tracheophyta</taxon>
        <taxon>Spermatophyta</taxon>
        <taxon>Magnoliopsida</taxon>
        <taxon>eudicotyledons</taxon>
        <taxon>Gunneridae</taxon>
        <taxon>Pentapetalae</taxon>
        <taxon>rosids</taxon>
        <taxon>malvids</taxon>
        <taxon>Brassicales</taxon>
        <taxon>Brassicaceae</taxon>
        <taxon>Arabideae</taxon>
        <taxon>Arabis</taxon>
    </lineage>
</organism>
<dbReference type="PANTHER" id="PTHR48213">
    <property type="entry name" value="VID27-LIKE PROTEIN"/>
    <property type="match status" value="1"/>
</dbReference>
<evidence type="ECO:0000313" key="3">
    <source>
        <dbReference type="Proteomes" id="UP000029120"/>
    </source>
</evidence>
<name>A0A087GJP4_ARAAL</name>
<protein>
    <submittedName>
        <fullName evidence="2">Uncharacterized protein</fullName>
    </submittedName>
</protein>
<gene>
    <name evidence="2" type="ordered locus">AALP_Aa7g216500</name>
</gene>
<reference evidence="3" key="1">
    <citation type="journal article" date="2015" name="Nat. Plants">
        <title>Genome expansion of Arabis alpina linked with retrotransposition and reduced symmetric DNA methylation.</title>
        <authorList>
            <person name="Willing E.M."/>
            <person name="Rawat V."/>
            <person name="Mandakova T."/>
            <person name="Maumus F."/>
            <person name="James G.V."/>
            <person name="Nordstroem K.J."/>
            <person name="Becker C."/>
            <person name="Warthmann N."/>
            <person name="Chica C."/>
            <person name="Szarzynska B."/>
            <person name="Zytnicki M."/>
            <person name="Albani M.C."/>
            <person name="Kiefer C."/>
            <person name="Bergonzi S."/>
            <person name="Castaings L."/>
            <person name="Mateos J.L."/>
            <person name="Berns M.C."/>
            <person name="Bujdoso N."/>
            <person name="Piofczyk T."/>
            <person name="de Lorenzo L."/>
            <person name="Barrero-Sicilia C."/>
            <person name="Mateos I."/>
            <person name="Piednoel M."/>
            <person name="Hagmann J."/>
            <person name="Chen-Min-Tao R."/>
            <person name="Iglesias-Fernandez R."/>
            <person name="Schuster S.C."/>
            <person name="Alonso-Blanco C."/>
            <person name="Roudier F."/>
            <person name="Carbonero P."/>
            <person name="Paz-Ares J."/>
            <person name="Davis S.J."/>
            <person name="Pecinka A."/>
            <person name="Quesneville H."/>
            <person name="Colot V."/>
            <person name="Lysak M.A."/>
            <person name="Weigel D."/>
            <person name="Coupland G."/>
            <person name="Schneeberger K."/>
        </authorList>
    </citation>
    <scope>NUCLEOTIDE SEQUENCE [LARGE SCALE GENOMIC DNA]</scope>
    <source>
        <strain evidence="3">cv. Pajares</strain>
    </source>
</reference>
<dbReference type="OrthoDB" id="1719291at2759"/>
<feature type="compositionally biased region" description="Acidic residues" evidence="1">
    <location>
        <begin position="133"/>
        <end position="151"/>
    </location>
</feature>
<proteinExistence type="predicted"/>
<evidence type="ECO:0000256" key="1">
    <source>
        <dbReference type="SAM" id="MobiDB-lite"/>
    </source>
</evidence>
<dbReference type="OMA" id="LGMKFKC"/>
<dbReference type="Gramene" id="KFK30096">
    <property type="protein sequence ID" value="KFK30096"/>
    <property type="gene ID" value="AALP_AA7G216500"/>
</dbReference>
<dbReference type="EMBL" id="CM002875">
    <property type="protein sequence ID" value="KFK30096.1"/>
    <property type="molecule type" value="Genomic_DNA"/>
</dbReference>
<dbReference type="PANTHER" id="PTHR48213:SF1">
    <property type="entry name" value="PROSTATIC SPERMINE-BINDING-LIKE PROTEIN"/>
    <property type="match status" value="1"/>
</dbReference>
<keyword evidence="3" id="KW-1185">Reference proteome</keyword>
<feature type="region of interest" description="Disordered" evidence="1">
    <location>
        <begin position="129"/>
        <end position="151"/>
    </location>
</feature>